<keyword evidence="2" id="KW-1185">Reference proteome</keyword>
<dbReference type="SUPFAM" id="SSF47175">
    <property type="entry name" value="Cytochromes"/>
    <property type="match status" value="1"/>
</dbReference>
<protein>
    <submittedName>
        <fullName evidence="1">Cytochrome C</fullName>
    </submittedName>
</protein>
<dbReference type="InterPro" id="IPR010980">
    <property type="entry name" value="Cyt_c/b562"/>
</dbReference>
<dbReference type="PROSITE" id="PS51009">
    <property type="entry name" value="CYTCII"/>
    <property type="match status" value="1"/>
</dbReference>
<dbReference type="PROSITE" id="PS51257">
    <property type="entry name" value="PROKAR_LIPOPROTEIN"/>
    <property type="match status" value="1"/>
</dbReference>
<dbReference type="STRING" id="641691.SAMN05421636_102256"/>
<gene>
    <name evidence="1" type="ORF">SAMN05421636_102256</name>
</gene>
<dbReference type="Gene3D" id="1.20.120.10">
    <property type="entry name" value="Cytochrome c/b562"/>
    <property type="match status" value="1"/>
</dbReference>
<organism evidence="1 2">
    <name type="scientific">Pricia antarctica</name>
    <dbReference type="NCBI Taxonomy" id="641691"/>
    <lineage>
        <taxon>Bacteria</taxon>
        <taxon>Pseudomonadati</taxon>
        <taxon>Bacteroidota</taxon>
        <taxon>Flavobacteriia</taxon>
        <taxon>Flavobacteriales</taxon>
        <taxon>Flavobacteriaceae</taxon>
        <taxon>Pricia</taxon>
    </lineage>
</organism>
<dbReference type="GO" id="GO:0009055">
    <property type="term" value="F:electron transfer activity"/>
    <property type="evidence" value="ECO:0007669"/>
    <property type="project" value="InterPro"/>
</dbReference>
<accession>A0A1G6YIY4</accession>
<name>A0A1G6YIY4_9FLAO</name>
<sequence length="155" mass="17929">MKRVKLTITITVMVFVSLTAMSCKDSKKEQSNAHDKQLTESDELLPIMYRLMADMKQINEGVFIENYPMIDSAAYRITHHLEINPGQMQIIKKNLGEDIQEFVRIDMVVHDRAAAISKAAQQNKMSEILSQYNILQQSCVNCHNQFRSRLRNKLQ</sequence>
<dbReference type="GO" id="GO:0020037">
    <property type="term" value="F:heme binding"/>
    <property type="evidence" value="ECO:0007669"/>
    <property type="project" value="InterPro"/>
</dbReference>
<evidence type="ECO:0000313" key="1">
    <source>
        <dbReference type="EMBL" id="SDD89677.1"/>
    </source>
</evidence>
<dbReference type="EMBL" id="FNAO01000002">
    <property type="protein sequence ID" value="SDD89677.1"/>
    <property type="molecule type" value="Genomic_DNA"/>
</dbReference>
<dbReference type="Proteomes" id="UP000199109">
    <property type="component" value="Unassembled WGS sequence"/>
</dbReference>
<dbReference type="InterPro" id="IPR002321">
    <property type="entry name" value="Cyt_c_II"/>
</dbReference>
<evidence type="ECO:0000313" key="2">
    <source>
        <dbReference type="Proteomes" id="UP000199109"/>
    </source>
</evidence>
<dbReference type="OrthoDB" id="1430833at2"/>
<dbReference type="GO" id="GO:0022900">
    <property type="term" value="P:electron transport chain"/>
    <property type="evidence" value="ECO:0007669"/>
    <property type="project" value="InterPro"/>
</dbReference>
<dbReference type="GO" id="GO:0005506">
    <property type="term" value="F:iron ion binding"/>
    <property type="evidence" value="ECO:0007669"/>
    <property type="project" value="InterPro"/>
</dbReference>
<dbReference type="AlphaFoldDB" id="A0A1G6YIY4"/>
<proteinExistence type="predicted"/>
<dbReference type="RefSeq" id="WP_091866080.1">
    <property type="nucleotide sequence ID" value="NZ_FNAO01000002.1"/>
</dbReference>
<reference evidence="1 2" key="1">
    <citation type="submission" date="2016-10" db="EMBL/GenBank/DDBJ databases">
        <authorList>
            <person name="de Groot N.N."/>
        </authorList>
    </citation>
    <scope>NUCLEOTIDE SEQUENCE [LARGE SCALE GENOMIC DNA]</scope>
    <source>
        <strain evidence="1 2">DSM 23421</strain>
    </source>
</reference>